<evidence type="ECO:0000313" key="2">
    <source>
        <dbReference type="EMBL" id="CAI5450871.1"/>
    </source>
</evidence>
<name>A0A9P1IUA0_9PELO</name>
<dbReference type="Proteomes" id="UP001152747">
    <property type="component" value="Unassembled WGS sequence"/>
</dbReference>
<accession>A0A9P1IUA0</accession>
<dbReference type="AlphaFoldDB" id="A0A9P1IUA0"/>
<evidence type="ECO:0000256" key="1">
    <source>
        <dbReference type="SAM" id="MobiDB-lite"/>
    </source>
</evidence>
<sequence length="239" mass="26896">MNVENCLFFVLNSTEKQYSTLVKGPGAQSTLPAETPLWFWVLTEKDIENINVDIEVDDAKVKFLQQIDKKAKKMTIFYTITTTISKQLVISINAEGENYRLVCDICAKPSDVNNEPSEINRTIMDVSRMLQLPGDTSVCNSSDPMWKKSLDWNRHLIVEIEPLRQGELCTKMDLTGKSSEARSNLDSGKREDVVGHELKLGEGQKKNLVDAKLNLNTGKKEDVVGDELKMGGEQKNESR</sequence>
<dbReference type="EMBL" id="CANHGI010000005">
    <property type="protein sequence ID" value="CAI5450871.1"/>
    <property type="molecule type" value="Genomic_DNA"/>
</dbReference>
<gene>
    <name evidence="2" type="ORF">CAMP_LOCUS13508</name>
</gene>
<protein>
    <submittedName>
        <fullName evidence="2">Uncharacterized protein</fullName>
    </submittedName>
</protein>
<evidence type="ECO:0000313" key="3">
    <source>
        <dbReference type="Proteomes" id="UP001152747"/>
    </source>
</evidence>
<feature type="region of interest" description="Disordered" evidence="1">
    <location>
        <begin position="219"/>
        <end position="239"/>
    </location>
</feature>
<organism evidence="2 3">
    <name type="scientific">Caenorhabditis angaria</name>
    <dbReference type="NCBI Taxonomy" id="860376"/>
    <lineage>
        <taxon>Eukaryota</taxon>
        <taxon>Metazoa</taxon>
        <taxon>Ecdysozoa</taxon>
        <taxon>Nematoda</taxon>
        <taxon>Chromadorea</taxon>
        <taxon>Rhabditida</taxon>
        <taxon>Rhabditina</taxon>
        <taxon>Rhabditomorpha</taxon>
        <taxon>Rhabditoidea</taxon>
        <taxon>Rhabditidae</taxon>
        <taxon>Peloderinae</taxon>
        <taxon>Caenorhabditis</taxon>
    </lineage>
</organism>
<keyword evidence="3" id="KW-1185">Reference proteome</keyword>
<reference evidence="2" key="1">
    <citation type="submission" date="2022-11" db="EMBL/GenBank/DDBJ databases">
        <authorList>
            <person name="Kikuchi T."/>
        </authorList>
    </citation>
    <scope>NUCLEOTIDE SEQUENCE</scope>
    <source>
        <strain evidence="2">PS1010</strain>
    </source>
</reference>
<proteinExistence type="predicted"/>
<comment type="caution">
    <text evidence="2">The sequence shown here is derived from an EMBL/GenBank/DDBJ whole genome shotgun (WGS) entry which is preliminary data.</text>
</comment>